<evidence type="ECO:0000256" key="1">
    <source>
        <dbReference type="ARBA" id="ARBA00012156"/>
    </source>
</evidence>
<evidence type="ECO:0000256" key="5">
    <source>
        <dbReference type="ARBA" id="ARBA00023315"/>
    </source>
</evidence>
<proteinExistence type="predicted"/>
<reference evidence="8 9" key="1">
    <citation type="submission" date="2019-01" db="EMBL/GenBank/DDBJ databases">
        <title>Draft genomes of a novel of Aminipila strains.</title>
        <authorList>
            <person name="Ma S."/>
        </authorList>
    </citation>
    <scope>NUCLEOTIDE SEQUENCE [LARGE SCALE GENOMIC DNA]</scope>
    <source>
        <strain evidence="9">JN-39</strain>
    </source>
</reference>
<evidence type="ECO:0000256" key="6">
    <source>
        <dbReference type="ARBA" id="ARBA00048117"/>
    </source>
</evidence>
<comment type="catalytic activity">
    <reaction evidence="6">
        <text>L-threonylcarbamoyladenylate + adenosine(37) in tRNA = N(6)-L-threonylcarbamoyladenosine(37) in tRNA + AMP + H(+)</text>
        <dbReference type="Rhea" id="RHEA:37059"/>
        <dbReference type="Rhea" id="RHEA-COMP:10162"/>
        <dbReference type="Rhea" id="RHEA-COMP:10163"/>
        <dbReference type="ChEBI" id="CHEBI:15378"/>
        <dbReference type="ChEBI" id="CHEBI:73682"/>
        <dbReference type="ChEBI" id="CHEBI:74411"/>
        <dbReference type="ChEBI" id="CHEBI:74418"/>
        <dbReference type="ChEBI" id="CHEBI:456215"/>
        <dbReference type="EC" id="2.3.1.234"/>
    </reaction>
</comment>
<evidence type="ECO:0000313" key="9">
    <source>
        <dbReference type="Proteomes" id="UP000287601"/>
    </source>
</evidence>
<keyword evidence="2" id="KW-0808">Transferase</keyword>
<dbReference type="OrthoDB" id="1675500at2"/>
<gene>
    <name evidence="8" type="ORF">EQM06_06115</name>
</gene>
<dbReference type="PRINTS" id="PR00789">
    <property type="entry name" value="OSIALOPTASE"/>
</dbReference>
<organism evidence="8 9">
    <name type="scientific">Aminipila luticellarii</name>
    <dbReference type="NCBI Taxonomy" id="2507160"/>
    <lineage>
        <taxon>Bacteria</taxon>
        <taxon>Bacillati</taxon>
        <taxon>Bacillota</taxon>
        <taxon>Clostridia</taxon>
        <taxon>Peptostreptococcales</taxon>
        <taxon>Anaerovoracaceae</taxon>
        <taxon>Aminipila</taxon>
    </lineage>
</organism>
<dbReference type="GO" id="GO:0006400">
    <property type="term" value="P:tRNA modification"/>
    <property type="evidence" value="ECO:0007669"/>
    <property type="project" value="UniProtKB-ARBA"/>
</dbReference>
<dbReference type="GO" id="GO:0005829">
    <property type="term" value="C:cytosol"/>
    <property type="evidence" value="ECO:0007669"/>
    <property type="project" value="TreeGrafter"/>
</dbReference>
<dbReference type="InterPro" id="IPR017861">
    <property type="entry name" value="KAE1/TsaD"/>
</dbReference>
<evidence type="ECO:0000256" key="3">
    <source>
        <dbReference type="ARBA" id="ARBA00022694"/>
    </source>
</evidence>
<keyword evidence="3" id="KW-0819">tRNA processing</keyword>
<feature type="domain" description="Gcp-like" evidence="7">
    <location>
        <begin position="55"/>
        <end position="321"/>
    </location>
</feature>
<dbReference type="PROSITE" id="PS01016">
    <property type="entry name" value="GLYCOPROTEASE"/>
    <property type="match status" value="1"/>
</dbReference>
<dbReference type="InterPro" id="IPR017860">
    <property type="entry name" value="Peptidase_M22_CS"/>
</dbReference>
<dbReference type="GO" id="GO:0070525">
    <property type="term" value="P:tRNA threonylcarbamoyladenosine metabolic process"/>
    <property type="evidence" value="ECO:0007669"/>
    <property type="project" value="UniProtKB-ARBA"/>
</dbReference>
<dbReference type="SUPFAM" id="SSF53067">
    <property type="entry name" value="Actin-like ATPase domain"/>
    <property type="match status" value="1"/>
</dbReference>
<accession>A0A410PV93</accession>
<evidence type="ECO:0000259" key="7">
    <source>
        <dbReference type="Pfam" id="PF00814"/>
    </source>
</evidence>
<evidence type="ECO:0000256" key="2">
    <source>
        <dbReference type="ARBA" id="ARBA00022679"/>
    </source>
</evidence>
<dbReference type="PANTHER" id="PTHR11735:SF11">
    <property type="entry name" value="TRNA THREONYLCARBAMOYLADENOSINE BIOSYNTHESIS PROTEIN TSAB"/>
    <property type="match status" value="1"/>
</dbReference>
<keyword evidence="5" id="KW-0012">Acyltransferase</keyword>
<sequence>MGQKRNKMDNRGYILGLDTSNYRTSIAVVDTDGSIVIDQRTLLKVKKGERGLRQSEALFQHVENLPELFEVLAGETFQLSAVAASNKPRPIEGSYMPCFKAGYGFGKAIANTFHVPFFVFSHQEGHVEAVKHFSSMDQEDSLLVWHLSGGTCELLRVQDREIEIVGGSKDISFGQVIDRVGVLLGMNFPAGEEMDQRALQGKLSADPGRKLLSPIRLDGLTFNLSGIETQCSRLLQSSEQKNHELNENFLIRELFDRIAETILNVSLRAAEQFGIKHILFAGGVSSSRFIRDKIKNSAEGNAIQAEFGRSELSGDNAVGIALLGRKSLWP</sequence>
<protein>
    <recommendedName>
        <fullName evidence="1">N(6)-L-threonylcarbamoyladenine synthase</fullName>
        <ecNumber evidence="1">2.3.1.234</ecNumber>
    </recommendedName>
</protein>
<dbReference type="AlphaFoldDB" id="A0A410PV93"/>
<evidence type="ECO:0000256" key="4">
    <source>
        <dbReference type="ARBA" id="ARBA00022723"/>
    </source>
</evidence>
<dbReference type="GO" id="GO:0046872">
    <property type="term" value="F:metal ion binding"/>
    <property type="evidence" value="ECO:0007669"/>
    <property type="project" value="UniProtKB-KW"/>
</dbReference>
<dbReference type="InterPro" id="IPR043129">
    <property type="entry name" value="ATPase_NBD"/>
</dbReference>
<dbReference type="InterPro" id="IPR000905">
    <property type="entry name" value="Gcp-like_dom"/>
</dbReference>
<name>A0A410PV93_9FIRM</name>
<dbReference type="Gene3D" id="3.30.420.40">
    <property type="match status" value="2"/>
</dbReference>
<dbReference type="EC" id="2.3.1.234" evidence="1"/>
<dbReference type="Pfam" id="PF00814">
    <property type="entry name" value="TsaD"/>
    <property type="match status" value="1"/>
</dbReference>
<evidence type="ECO:0000313" key="8">
    <source>
        <dbReference type="EMBL" id="QAT42843.1"/>
    </source>
</evidence>
<dbReference type="Proteomes" id="UP000287601">
    <property type="component" value="Chromosome"/>
</dbReference>
<keyword evidence="9" id="KW-1185">Reference proteome</keyword>
<keyword evidence="4" id="KW-0479">Metal-binding</keyword>
<dbReference type="PANTHER" id="PTHR11735">
    <property type="entry name" value="TRNA N6-ADENOSINE THREONYLCARBAMOYLTRANSFERASE"/>
    <property type="match status" value="1"/>
</dbReference>
<dbReference type="GO" id="GO:0061711">
    <property type="term" value="F:tRNA N(6)-L-threonylcarbamoyladenine synthase activity"/>
    <property type="evidence" value="ECO:0007669"/>
    <property type="project" value="UniProtKB-EC"/>
</dbReference>
<dbReference type="EMBL" id="CP035281">
    <property type="protein sequence ID" value="QAT42843.1"/>
    <property type="molecule type" value="Genomic_DNA"/>
</dbReference>
<dbReference type="KEGG" id="amij:EQM06_06115"/>